<dbReference type="SUPFAM" id="SSF48264">
    <property type="entry name" value="Cytochrome P450"/>
    <property type="match status" value="1"/>
</dbReference>
<dbReference type="InterPro" id="IPR017972">
    <property type="entry name" value="Cyt_P450_CS"/>
</dbReference>
<comment type="caution">
    <text evidence="8">The sequence shown here is derived from an EMBL/GenBank/DDBJ whole genome shotgun (WGS) entry which is preliminary data.</text>
</comment>
<dbReference type="FunFam" id="1.10.630.10:FF:000018">
    <property type="entry name" value="Cytochrome P450 monooxygenase"/>
    <property type="match status" value="1"/>
</dbReference>
<dbReference type="OrthoDB" id="9801155at2"/>
<name>A0A402AA77_9CHLR</name>
<evidence type="ECO:0000256" key="6">
    <source>
        <dbReference type="ARBA" id="ARBA00023033"/>
    </source>
</evidence>
<keyword evidence="9" id="KW-1185">Reference proteome</keyword>
<dbReference type="PROSITE" id="PS00086">
    <property type="entry name" value="CYTOCHROME_P450"/>
    <property type="match status" value="1"/>
</dbReference>
<dbReference type="InterPro" id="IPR001128">
    <property type="entry name" value="Cyt_P450"/>
</dbReference>
<dbReference type="AlphaFoldDB" id="A0A402AA77"/>
<dbReference type="PANTHER" id="PTHR46696:SF1">
    <property type="entry name" value="CYTOCHROME P450 YJIB-RELATED"/>
    <property type="match status" value="1"/>
</dbReference>
<evidence type="ECO:0000256" key="2">
    <source>
        <dbReference type="ARBA" id="ARBA00022617"/>
    </source>
</evidence>
<dbReference type="GO" id="GO:0005506">
    <property type="term" value="F:iron ion binding"/>
    <property type="evidence" value="ECO:0007669"/>
    <property type="project" value="InterPro"/>
</dbReference>
<evidence type="ECO:0000256" key="4">
    <source>
        <dbReference type="ARBA" id="ARBA00023002"/>
    </source>
</evidence>
<evidence type="ECO:0000313" key="8">
    <source>
        <dbReference type="EMBL" id="GCE15811.1"/>
    </source>
</evidence>
<evidence type="ECO:0000313" key="9">
    <source>
        <dbReference type="Proteomes" id="UP000287352"/>
    </source>
</evidence>
<dbReference type="CDD" id="cd11029">
    <property type="entry name" value="CYP107-like"/>
    <property type="match status" value="1"/>
</dbReference>
<dbReference type="Gene3D" id="1.10.630.10">
    <property type="entry name" value="Cytochrome P450"/>
    <property type="match status" value="1"/>
</dbReference>
<keyword evidence="4 7" id="KW-0560">Oxidoreductase</keyword>
<protein>
    <submittedName>
        <fullName evidence="8">Cytochrome P450</fullName>
    </submittedName>
</protein>
<evidence type="ECO:0000256" key="7">
    <source>
        <dbReference type="RuleBase" id="RU000461"/>
    </source>
</evidence>
<dbReference type="Proteomes" id="UP000287352">
    <property type="component" value="Unassembled WGS sequence"/>
</dbReference>
<dbReference type="RefSeq" id="WP_126583222.1">
    <property type="nucleotide sequence ID" value="NZ_BIFR01000002.1"/>
</dbReference>
<evidence type="ECO:0000256" key="5">
    <source>
        <dbReference type="ARBA" id="ARBA00023004"/>
    </source>
</evidence>
<reference evidence="9" key="1">
    <citation type="submission" date="2018-12" db="EMBL/GenBank/DDBJ databases">
        <title>Tengunoibacter tsumagoiensis gen. nov., sp. nov., Dictyobacter kobayashii sp. nov., D. alpinus sp. nov., and D. joshuensis sp. nov. and description of Dictyobacteraceae fam. nov. within the order Ktedonobacterales isolated from Tengu-no-mugimeshi.</title>
        <authorList>
            <person name="Wang C.M."/>
            <person name="Zheng Y."/>
            <person name="Sakai Y."/>
            <person name="Toyoda A."/>
            <person name="Minakuchi Y."/>
            <person name="Abe K."/>
            <person name="Yokota A."/>
            <person name="Yabe S."/>
        </authorList>
    </citation>
    <scope>NUCLEOTIDE SEQUENCE [LARGE SCALE GENOMIC DNA]</scope>
    <source>
        <strain evidence="9">Uno3</strain>
    </source>
</reference>
<dbReference type="GO" id="GO:0020037">
    <property type="term" value="F:heme binding"/>
    <property type="evidence" value="ECO:0007669"/>
    <property type="project" value="InterPro"/>
</dbReference>
<evidence type="ECO:0000256" key="1">
    <source>
        <dbReference type="ARBA" id="ARBA00010617"/>
    </source>
</evidence>
<evidence type="ECO:0000256" key="3">
    <source>
        <dbReference type="ARBA" id="ARBA00022723"/>
    </source>
</evidence>
<organism evidence="8 9">
    <name type="scientific">Tengunoibacter tsumagoiensis</name>
    <dbReference type="NCBI Taxonomy" id="2014871"/>
    <lineage>
        <taxon>Bacteria</taxon>
        <taxon>Bacillati</taxon>
        <taxon>Chloroflexota</taxon>
        <taxon>Ktedonobacteria</taxon>
        <taxon>Ktedonobacterales</taxon>
        <taxon>Dictyobacteraceae</taxon>
        <taxon>Tengunoibacter</taxon>
    </lineage>
</organism>
<comment type="similarity">
    <text evidence="1 7">Belongs to the cytochrome P450 family.</text>
</comment>
<dbReference type="EMBL" id="BIFR01000002">
    <property type="protein sequence ID" value="GCE15811.1"/>
    <property type="molecule type" value="Genomic_DNA"/>
</dbReference>
<accession>A0A402AA77</accession>
<dbReference type="GO" id="GO:0016705">
    <property type="term" value="F:oxidoreductase activity, acting on paired donors, with incorporation or reduction of molecular oxygen"/>
    <property type="evidence" value="ECO:0007669"/>
    <property type="project" value="InterPro"/>
</dbReference>
<keyword evidence="5 7" id="KW-0408">Iron</keyword>
<keyword evidence="3 7" id="KW-0479">Metal-binding</keyword>
<dbReference type="PRINTS" id="PR00359">
    <property type="entry name" value="BP450"/>
</dbReference>
<keyword evidence="2 7" id="KW-0349">Heme</keyword>
<sequence>MSQSTDLDLTSSRFKANPFSAFARLRTENPIYELSSSNGQRTWLVSRYRDVETVLRDDRFIKEQQTLLSHEERAHPTTASADDLFSLGLGKFDPPNHTRLRTLVNPFFTPRQIELWRDRIQEITDALIDGLVERGSMDLLEDLAFPLPLTVILEMLGMPAEDNVQLHSWTKQIVDALDDPAAFEQVGAQLEAYHAYLWALVQRKRENPAQDMITQLLQPDAQGDRLSDRELVAMIFLLIMAGYQTTGCLIGNGMLALLTHPEQMALLQQDPTLIKSAIEEFLRFRSPLMLGTYSWAREDIEWGGQLIRRGDLVLVALAAANRDETEFENPDTLDITRTENRHLAFSKGVHYCLGAPLARLEGQIAISTLLRRLPQMRLQTPAEDLVWRPGAMILGVHHLPVVF</sequence>
<dbReference type="InterPro" id="IPR002397">
    <property type="entry name" value="Cyt_P450_B"/>
</dbReference>
<dbReference type="GO" id="GO:0004497">
    <property type="term" value="F:monooxygenase activity"/>
    <property type="evidence" value="ECO:0007669"/>
    <property type="project" value="UniProtKB-KW"/>
</dbReference>
<keyword evidence="6 7" id="KW-0503">Monooxygenase</keyword>
<dbReference type="PANTHER" id="PTHR46696">
    <property type="entry name" value="P450, PUTATIVE (EUROFUNG)-RELATED"/>
    <property type="match status" value="1"/>
</dbReference>
<dbReference type="InterPro" id="IPR036396">
    <property type="entry name" value="Cyt_P450_sf"/>
</dbReference>
<proteinExistence type="inferred from homology"/>
<gene>
    <name evidence="8" type="primary">cypA_3</name>
    <name evidence="8" type="ORF">KTT_56700</name>
</gene>
<dbReference type="Pfam" id="PF00067">
    <property type="entry name" value="p450"/>
    <property type="match status" value="1"/>
</dbReference>